<feature type="domain" description="Flavodoxin-like fold" evidence="3">
    <location>
        <begin position="1"/>
        <end position="210"/>
    </location>
</feature>
<accession>A0A2P4UND3</accession>
<dbReference type="InterPro" id="IPR003680">
    <property type="entry name" value="Flavodoxin_fold"/>
</dbReference>
<evidence type="ECO:0000256" key="2">
    <source>
        <dbReference type="ARBA" id="ARBA00023002"/>
    </source>
</evidence>
<evidence type="ECO:0000256" key="1">
    <source>
        <dbReference type="ARBA" id="ARBA00006252"/>
    </source>
</evidence>
<dbReference type="AlphaFoldDB" id="A0A2P4UND3"/>
<dbReference type="InterPro" id="IPR051545">
    <property type="entry name" value="NAD(P)H_dehydrogenase_qn"/>
</dbReference>
<dbReference type="GO" id="GO:0003955">
    <property type="term" value="F:NAD(P)H dehydrogenase (quinone) activity"/>
    <property type="evidence" value="ECO:0007669"/>
    <property type="project" value="TreeGrafter"/>
</dbReference>
<evidence type="ECO:0000313" key="5">
    <source>
        <dbReference type="Proteomes" id="UP000242367"/>
    </source>
</evidence>
<comment type="similarity">
    <text evidence="1">Belongs to the NAD(P)H dehydrogenase (quinone) family.</text>
</comment>
<gene>
    <name evidence="4" type="primary">ywrO</name>
    <name evidence="4" type="ORF">BTM25_09470</name>
</gene>
<dbReference type="Proteomes" id="UP000242367">
    <property type="component" value="Unassembled WGS sequence"/>
</dbReference>
<protein>
    <submittedName>
        <fullName evidence="4">General stress protein 14</fullName>
        <ecNumber evidence="4">1.6.99.-</ecNumber>
    </submittedName>
</protein>
<dbReference type="EMBL" id="MTBP01000001">
    <property type="protein sequence ID" value="POM26546.1"/>
    <property type="molecule type" value="Genomic_DNA"/>
</dbReference>
<name>A0A2P4UND3_9ACTN</name>
<dbReference type="InterPro" id="IPR029039">
    <property type="entry name" value="Flavoprotein-like_sf"/>
</dbReference>
<dbReference type="EC" id="1.6.99.-" evidence="4"/>
<keyword evidence="5" id="KW-1185">Reference proteome</keyword>
<dbReference type="GO" id="GO:0005829">
    <property type="term" value="C:cytosol"/>
    <property type="evidence" value="ECO:0007669"/>
    <property type="project" value="TreeGrafter"/>
</dbReference>
<dbReference type="RefSeq" id="WP_103561499.1">
    <property type="nucleotide sequence ID" value="NZ_MTBP01000001.1"/>
</dbReference>
<evidence type="ECO:0000259" key="3">
    <source>
        <dbReference type="Pfam" id="PF02525"/>
    </source>
</evidence>
<keyword evidence="2 4" id="KW-0560">Oxidoreductase</keyword>
<dbReference type="SUPFAM" id="SSF52218">
    <property type="entry name" value="Flavoproteins"/>
    <property type="match status" value="1"/>
</dbReference>
<proteinExistence type="inferred from homology"/>
<dbReference type="PANTHER" id="PTHR10204:SF34">
    <property type="entry name" value="NAD(P)H DEHYDROGENASE [QUINONE] 1 ISOFORM 1"/>
    <property type="match status" value="1"/>
</dbReference>
<sequence length="251" mass="27279">MRILWLFAHPEPRSLNAALRDAGRKALADLGHELRESDLYAMGWNPVVSAADFGAGTDRLVVGRDSAAAYASGTLAADIREEQDKLRWADMVVVQFPLWWFGPPAILKGWFDRVLVEGFAYGVPAEDGRPLRYGAGPLSGKRAFTVVTTGSAAPGFAPRGVHGALRDVLWPLLHGVFFYTGMDVLAPLEISAADKATPEDADRHAARLRDRLAGLADETPIPFRSERADYEGLLLRPDVAPGLTGLDAHLR</sequence>
<dbReference type="Pfam" id="PF02525">
    <property type="entry name" value="Flavodoxin_2"/>
    <property type="match status" value="1"/>
</dbReference>
<dbReference type="Gene3D" id="3.40.50.360">
    <property type="match status" value="1"/>
</dbReference>
<dbReference type="PANTHER" id="PTHR10204">
    <property type="entry name" value="NAD P H OXIDOREDUCTASE-RELATED"/>
    <property type="match status" value="1"/>
</dbReference>
<organism evidence="4 5">
    <name type="scientific">Actinomadura rubteroloni</name>
    <dbReference type="NCBI Taxonomy" id="1926885"/>
    <lineage>
        <taxon>Bacteria</taxon>
        <taxon>Bacillati</taxon>
        <taxon>Actinomycetota</taxon>
        <taxon>Actinomycetes</taxon>
        <taxon>Streptosporangiales</taxon>
        <taxon>Thermomonosporaceae</taxon>
        <taxon>Actinomadura</taxon>
    </lineage>
</organism>
<evidence type="ECO:0000313" key="4">
    <source>
        <dbReference type="EMBL" id="POM26546.1"/>
    </source>
</evidence>
<comment type="caution">
    <text evidence="4">The sequence shown here is derived from an EMBL/GenBank/DDBJ whole genome shotgun (WGS) entry which is preliminary data.</text>
</comment>
<reference evidence="4 5" key="1">
    <citation type="journal article" date="2017" name="Chemistry">
        <title>Isolation, Biosynthesis and Chemical Modifications of Rubterolones A-F: Rare Tropolone Alkaloids from Actinomadura sp. 5-2.</title>
        <authorList>
            <person name="Guo H."/>
            <person name="Benndorf R."/>
            <person name="Leichnitz D."/>
            <person name="Klassen J.L."/>
            <person name="Vollmers J."/>
            <person name="Gorls H."/>
            <person name="Steinacker M."/>
            <person name="Weigel C."/>
            <person name="Dahse H.M."/>
            <person name="Kaster A.K."/>
            <person name="de Beer Z.W."/>
            <person name="Poulsen M."/>
            <person name="Beemelmanns C."/>
        </authorList>
    </citation>
    <scope>NUCLEOTIDE SEQUENCE [LARGE SCALE GENOMIC DNA]</scope>
    <source>
        <strain evidence="4 5">5-2</strain>
    </source>
</reference>